<sequence>MSKTRADEILDYAEREIRKNGFDGVSFRDIASAIGVKSASVHYHFPTKADLGAEVTKRYAESFIDGLGSPTDPSESAASRIGRLADAYIGSYRVESSTCLCAVLGSVVSHLPDETSNEVRTFYDRLGAWSATALEGSTTVLTPNLLISLLQGAMVLSLATSSEDPLLEARAHAVSLVS</sequence>
<dbReference type="InterPro" id="IPR009057">
    <property type="entry name" value="Homeodomain-like_sf"/>
</dbReference>
<dbReference type="SUPFAM" id="SSF46689">
    <property type="entry name" value="Homeodomain-like"/>
    <property type="match status" value="1"/>
</dbReference>
<reference evidence="5" key="1">
    <citation type="submission" date="2015-12" db="EMBL/GenBank/DDBJ databases">
        <authorList>
            <person name="Zhang G."/>
            <person name="Stingl U."/>
        </authorList>
    </citation>
    <scope>NUCLEOTIDE SEQUENCE [LARGE SCALE GENOMIC DNA]</scope>
    <source>
        <strain evidence="5">ZGT108</strain>
    </source>
</reference>
<dbReference type="AlphaFoldDB" id="A0A0X3U0H6"/>
<feature type="DNA-binding region" description="H-T-H motif" evidence="2">
    <location>
        <begin position="26"/>
        <end position="45"/>
    </location>
</feature>
<dbReference type="PANTHER" id="PTHR30055:SF219">
    <property type="entry name" value="TRANSCRIPTIONAL REGULATORY PROTEIN"/>
    <property type="match status" value="1"/>
</dbReference>
<dbReference type="GO" id="GO:0003700">
    <property type="term" value="F:DNA-binding transcription factor activity"/>
    <property type="evidence" value="ECO:0007669"/>
    <property type="project" value="TreeGrafter"/>
</dbReference>
<dbReference type="RefSeq" id="WP_068333862.1">
    <property type="nucleotide sequence ID" value="NZ_LQBP01000002.1"/>
</dbReference>
<keyword evidence="1 2" id="KW-0238">DNA-binding</keyword>
<dbReference type="OrthoDB" id="9809772at2"/>
<dbReference type="PROSITE" id="PS50977">
    <property type="entry name" value="HTH_TETR_2"/>
    <property type="match status" value="1"/>
</dbReference>
<dbReference type="GO" id="GO:0000976">
    <property type="term" value="F:transcription cis-regulatory region binding"/>
    <property type="evidence" value="ECO:0007669"/>
    <property type="project" value="TreeGrafter"/>
</dbReference>
<dbReference type="PANTHER" id="PTHR30055">
    <property type="entry name" value="HTH-TYPE TRANSCRIPTIONAL REGULATOR RUTR"/>
    <property type="match status" value="1"/>
</dbReference>
<gene>
    <name evidence="4" type="ORF">AVO44_05805</name>
</gene>
<dbReference type="STRING" id="1685378.AVO44_05805"/>
<dbReference type="InterPro" id="IPR050109">
    <property type="entry name" value="HTH-type_TetR-like_transc_reg"/>
</dbReference>
<evidence type="ECO:0000256" key="2">
    <source>
        <dbReference type="PROSITE-ProRule" id="PRU00335"/>
    </source>
</evidence>
<comment type="caution">
    <text evidence="4">The sequence shown here is derived from an EMBL/GenBank/DDBJ whole genome shotgun (WGS) entry which is preliminary data.</text>
</comment>
<evidence type="ECO:0000313" key="4">
    <source>
        <dbReference type="EMBL" id="KUJ81362.1"/>
    </source>
</evidence>
<dbReference type="SUPFAM" id="SSF48498">
    <property type="entry name" value="Tetracyclin repressor-like, C-terminal domain"/>
    <property type="match status" value="1"/>
</dbReference>
<protein>
    <recommendedName>
        <fullName evidence="3">HTH tetR-type domain-containing protein</fullName>
    </recommendedName>
</protein>
<proteinExistence type="predicted"/>
<evidence type="ECO:0000256" key="1">
    <source>
        <dbReference type="ARBA" id="ARBA00023125"/>
    </source>
</evidence>
<feature type="domain" description="HTH tetR-type" evidence="3">
    <location>
        <begin position="3"/>
        <end position="63"/>
    </location>
</feature>
<dbReference type="Gene3D" id="1.10.357.10">
    <property type="entry name" value="Tetracycline Repressor, domain 2"/>
    <property type="match status" value="1"/>
</dbReference>
<dbReference type="PRINTS" id="PR00455">
    <property type="entry name" value="HTHTETR"/>
</dbReference>
<dbReference type="Proteomes" id="UP000053690">
    <property type="component" value="Unassembled WGS sequence"/>
</dbReference>
<organism evidence="4 5">
    <name type="scientific">Ruegeria profundi</name>
    <dbReference type="NCBI Taxonomy" id="1685378"/>
    <lineage>
        <taxon>Bacteria</taxon>
        <taxon>Pseudomonadati</taxon>
        <taxon>Pseudomonadota</taxon>
        <taxon>Alphaproteobacteria</taxon>
        <taxon>Rhodobacterales</taxon>
        <taxon>Roseobacteraceae</taxon>
        <taxon>Ruegeria</taxon>
    </lineage>
</organism>
<keyword evidence="5" id="KW-1185">Reference proteome</keyword>
<dbReference type="EMBL" id="LQBP01000002">
    <property type="protein sequence ID" value="KUJ81362.1"/>
    <property type="molecule type" value="Genomic_DNA"/>
</dbReference>
<accession>A0A0X3U0H6</accession>
<dbReference type="InterPro" id="IPR036271">
    <property type="entry name" value="Tet_transcr_reg_TetR-rel_C_sf"/>
</dbReference>
<name>A0A0X3U0H6_9RHOB</name>
<dbReference type="Pfam" id="PF00440">
    <property type="entry name" value="TetR_N"/>
    <property type="match status" value="1"/>
</dbReference>
<evidence type="ECO:0000259" key="3">
    <source>
        <dbReference type="PROSITE" id="PS50977"/>
    </source>
</evidence>
<dbReference type="InterPro" id="IPR001647">
    <property type="entry name" value="HTH_TetR"/>
</dbReference>
<evidence type="ECO:0000313" key="5">
    <source>
        <dbReference type="Proteomes" id="UP000053690"/>
    </source>
</evidence>